<feature type="compositionally biased region" description="Basic and acidic residues" evidence="4">
    <location>
        <begin position="323"/>
        <end position="335"/>
    </location>
</feature>
<feature type="domain" description="U1-type" evidence="5">
    <location>
        <begin position="8"/>
        <end position="43"/>
    </location>
</feature>
<keyword evidence="3" id="KW-0862">Zinc</keyword>
<evidence type="ECO:0000256" key="4">
    <source>
        <dbReference type="SAM" id="MobiDB-lite"/>
    </source>
</evidence>
<organism evidence="6">
    <name type="scientific">Eutreptiella gymnastica</name>
    <dbReference type="NCBI Taxonomy" id="73025"/>
    <lineage>
        <taxon>Eukaryota</taxon>
        <taxon>Discoba</taxon>
        <taxon>Euglenozoa</taxon>
        <taxon>Euglenida</taxon>
        <taxon>Spirocuta</taxon>
        <taxon>Euglenophyceae</taxon>
        <taxon>Eutreptiales</taxon>
        <taxon>Eutreptiaceae</taxon>
        <taxon>Eutreptiella</taxon>
    </lineage>
</organism>
<dbReference type="SMART" id="SM00451">
    <property type="entry name" value="ZnF_U1"/>
    <property type="match status" value="1"/>
</dbReference>
<gene>
    <name evidence="6" type="ORF">EGYM00392_LOCUS40518</name>
</gene>
<feature type="compositionally biased region" description="Basic and acidic residues" evidence="4">
    <location>
        <begin position="218"/>
        <end position="228"/>
    </location>
</feature>
<sequence length="357" mass="41018">MCEYWKSVARWRCPYCKCDIQDTVASRRFHENGKRHKEAVERHRMEMTVKNYQRQMARDEVAEDLKKIEEAALKSYLANDAHQGDGDKKEDAQKQRKPSASMMTVSAGSSAVPKYGTKEYAEWYYAQQTYHASQGSEKVMDRIVAPKESQDMMTKKAHNKLEKEIVDGGFTMDDHEQQNNPPEAEPEVDDDSDELETFDRANPDQGPMINSWSTISVRRLDATTRPQEDEPEPEVESSEDETEKNAYKDLKFNFSSASSSTKKGHSTGFRMTSFKLEQKDERLFKEECGIKQEILSMDQSTWKEVSTPTLTALVPKVKLEPGIKVEPEDHEDQGLKRKASTFASKGKKQFRRKTDDD</sequence>
<dbReference type="PANTHER" id="PTHR13173:SF10">
    <property type="entry name" value="WW DOMAIN-BINDING PROTEIN 4"/>
    <property type="match status" value="1"/>
</dbReference>
<dbReference type="EMBL" id="HBGA01108769">
    <property type="protein sequence ID" value="CAD9029381.1"/>
    <property type="molecule type" value="Transcribed_RNA"/>
</dbReference>
<dbReference type="Gene3D" id="3.30.160.60">
    <property type="entry name" value="Classic Zinc Finger"/>
    <property type="match status" value="1"/>
</dbReference>
<feature type="region of interest" description="Disordered" evidence="4">
    <location>
        <begin position="171"/>
        <end position="247"/>
    </location>
</feature>
<evidence type="ECO:0000256" key="1">
    <source>
        <dbReference type="ARBA" id="ARBA00022723"/>
    </source>
</evidence>
<keyword evidence="1" id="KW-0479">Metal-binding</keyword>
<name>A0A7S1J126_9EUGL</name>
<reference evidence="6" key="1">
    <citation type="submission" date="2021-01" db="EMBL/GenBank/DDBJ databases">
        <authorList>
            <person name="Corre E."/>
            <person name="Pelletier E."/>
            <person name="Niang G."/>
            <person name="Scheremetjew M."/>
            <person name="Finn R."/>
            <person name="Kale V."/>
            <person name="Holt S."/>
            <person name="Cochrane G."/>
            <person name="Meng A."/>
            <person name="Brown T."/>
            <person name="Cohen L."/>
        </authorList>
    </citation>
    <scope>NUCLEOTIDE SEQUENCE</scope>
    <source>
        <strain evidence="6">NIES-381</strain>
    </source>
</reference>
<dbReference type="GO" id="GO:0000398">
    <property type="term" value="P:mRNA splicing, via spliceosome"/>
    <property type="evidence" value="ECO:0007669"/>
    <property type="project" value="InterPro"/>
</dbReference>
<proteinExistence type="predicted"/>
<feature type="compositionally biased region" description="Basic and acidic residues" evidence="4">
    <location>
        <begin position="82"/>
        <end position="94"/>
    </location>
</feature>
<evidence type="ECO:0000256" key="3">
    <source>
        <dbReference type="ARBA" id="ARBA00022833"/>
    </source>
</evidence>
<dbReference type="InterPro" id="IPR003604">
    <property type="entry name" value="Matrin/U1-like-C_Znf_C2H2"/>
</dbReference>
<evidence type="ECO:0000256" key="2">
    <source>
        <dbReference type="ARBA" id="ARBA00022771"/>
    </source>
</evidence>
<feature type="region of interest" description="Disordered" evidence="4">
    <location>
        <begin position="323"/>
        <end position="357"/>
    </location>
</feature>
<dbReference type="Pfam" id="PF06220">
    <property type="entry name" value="zf-U1"/>
    <property type="match status" value="1"/>
</dbReference>
<dbReference type="AlphaFoldDB" id="A0A7S1J126"/>
<accession>A0A7S1J126</accession>
<dbReference type="InterPro" id="IPR036236">
    <property type="entry name" value="Znf_C2H2_sf"/>
</dbReference>
<dbReference type="PANTHER" id="PTHR13173">
    <property type="entry name" value="WW DOMAIN BINDING PROTEIN 4"/>
    <property type="match status" value="1"/>
</dbReference>
<evidence type="ECO:0000313" key="6">
    <source>
        <dbReference type="EMBL" id="CAD9029381.1"/>
    </source>
</evidence>
<dbReference type="InterPro" id="IPR040023">
    <property type="entry name" value="WBP4"/>
</dbReference>
<dbReference type="InterPro" id="IPR013085">
    <property type="entry name" value="U1-CZ_Znf_C2H2"/>
</dbReference>
<dbReference type="GO" id="GO:0071011">
    <property type="term" value="C:precatalytic spliceosome"/>
    <property type="evidence" value="ECO:0007669"/>
    <property type="project" value="TreeGrafter"/>
</dbReference>
<protein>
    <recommendedName>
        <fullName evidence="5">U1-type domain-containing protein</fullName>
    </recommendedName>
</protein>
<dbReference type="GO" id="GO:0003723">
    <property type="term" value="F:RNA binding"/>
    <property type="evidence" value="ECO:0007669"/>
    <property type="project" value="TreeGrafter"/>
</dbReference>
<feature type="compositionally biased region" description="Acidic residues" evidence="4">
    <location>
        <begin position="229"/>
        <end position="242"/>
    </location>
</feature>
<dbReference type="GO" id="GO:0008270">
    <property type="term" value="F:zinc ion binding"/>
    <property type="evidence" value="ECO:0007669"/>
    <property type="project" value="UniProtKB-KW"/>
</dbReference>
<dbReference type="SUPFAM" id="SSF57667">
    <property type="entry name" value="beta-beta-alpha zinc fingers"/>
    <property type="match status" value="1"/>
</dbReference>
<feature type="compositionally biased region" description="Acidic residues" evidence="4">
    <location>
        <begin position="184"/>
        <end position="196"/>
    </location>
</feature>
<keyword evidence="2" id="KW-0863">Zinc-finger</keyword>
<feature type="region of interest" description="Disordered" evidence="4">
    <location>
        <begin position="78"/>
        <end position="105"/>
    </location>
</feature>
<evidence type="ECO:0000259" key="5">
    <source>
        <dbReference type="SMART" id="SM00451"/>
    </source>
</evidence>